<evidence type="ECO:0000313" key="1">
    <source>
        <dbReference type="EMBL" id="KAG7162884.1"/>
    </source>
</evidence>
<reference evidence="1" key="1">
    <citation type="journal article" date="2021" name="Sci. Adv.">
        <title>The American lobster genome reveals insights on longevity, neural, and immune adaptations.</title>
        <authorList>
            <person name="Polinski J.M."/>
            <person name="Zimin A.V."/>
            <person name="Clark K.F."/>
            <person name="Kohn A.B."/>
            <person name="Sadowski N."/>
            <person name="Timp W."/>
            <person name="Ptitsyn A."/>
            <person name="Khanna P."/>
            <person name="Romanova D.Y."/>
            <person name="Williams P."/>
            <person name="Greenwood S.J."/>
            <person name="Moroz L.L."/>
            <person name="Walt D.R."/>
            <person name="Bodnar A.G."/>
        </authorList>
    </citation>
    <scope>NUCLEOTIDE SEQUENCE</scope>
    <source>
        <strain evidence="1">GMGI-L3</strain>
    </source>
</reference>
<proteinExistence type="predicted"/>
<sequence>MEARPTLPPPVPPLPQPLPRWAGRSTHNWCVLRPSTAPRLLLYHTCLTSMTPSSRR</sequence>
<name>A0A8J5JWX2_HOMAM</name>
<dbReference type="Proteomes" id="UP000747542">
    <property type="component" value="Unassembled WGS sequence"/>
</dbReference>
<keyword evidence="2" id="KW-1185">Reference proteome</keyword>
<organism evidence="1 2">
    <name type="scientific">Homarus americanus</name>
    <name type="common">American lobster</name>
    <dbReference type="NCBI Taxonomy" id="6706"/>
    <lineage>
        <taxon>Eukaryota</taxon>
        <taxon>Metazoa</taxon>
        <taxon>Ecdysozoa</taxon>
        <taxon>Arthropoda</taxon>
        <taxon>Crustacea</taxon>
        <taxon>Multicrustacea</taxon>
        <taxon>Malacostraca</taxon>
        <taxon>Eumalacostraca</taxon>
        <taxon>Eucarida</taxon>
        <taxon>Decapoda</taxon>
        <taxon>Pleocyemata</taxon>
        <taxon>Astacidea</taxon>
        <taxon>Nephropoidea</taxon>
        <taxon>Nephropidae</taxon>
        <taxon>Homarus</taxon>
    </lineage>
</organism>
<dbReference type="EMBL" id="JAHLQT010026771">
    <property type="protein sequence ID" value="KAG7162884.1"/>
    <property type="molecule type" value="Genomic_DNA"/>
</dbReference>
<comment type="caution">
    <text evidence="1">The sequence shown here is derived from an EMBL/GenBank/DDBJ whole genome shotgun (WGS) entry which is preliminary data.</text>
</comment>
<dbReference type="AlphaFoldDB" id="A0A8J5JWX2"/>
<accession>A0A8J5JWX2</accession>
<evidence type="ECO:0000313" key="2">
    <source>
        <dbReference type="Proteomes" id="UP000747542"/>
    </source>
</evidence>
<protein>
    <submittedName>
        <fullName evidence="1">Uncharacterized protein</fullName>
    </submittedName>
</protein>
<gene>
    <name evidence="1" type="ORF">Hamer_G026862</name>
</gene>